<keyword evidence="2" id="KW-1185">Reference proteome</keyword>
<dbReference type="EMBL" id="JAPFFF010000057">
    <property type="protein sequence ID" value="KAK8838045.1"/>
    <property type="molecule type" value="Genomic_DNA"/>
</dbReference>
<protein>
    <submittedName>
        <fullName evidence="1">Uncharacterized protein</fullName>
    </submittedName>
</protein>
<sequence>MYNKIEIIKFFLEKKIFPLNPKVYDVLLFEYTILHSKFEIAELLIQQPSIIPIGQCSLELIKLPSSHYLSIHHQKLSKFYHPIMSAKNLISFFIKTADNNEYLENIKCQIVLNKAGFFACLVAQYSNEKEFVDFYDKFNLDINLIDKSTILFG</sequence>
<organism evidence="1 2">
    <name type="scientific">Tritrichomonas musculus</name>
    <dbReference type="NCBI Taxonomy" id="1915356"/>
    <lineage>
        <taxon>Eukaryota</taxon>
        <taxon>Metamonada</taxon>
        <taxon>Parabasalia</taxon>
        <taxon>Tritrichomonadida</taxon>
        <taxon>Tritrichomonadidae</taxon>
        <taxon>Tritrichomonas</taxon>
    </lineage>
</organism>
<proteinExistence type="predicted"/>
<gene>
    <name evidence="1" type="ORF">M9Y10_035995</name>
</gene>
<evidence type="ECO:0000313" key="1">
    <source>
        <dbReference type="EMBL" id="KAK8838045.1"/>
    </source>
</evidence>
<comment type="caution">
    <text evidence="1">The sequence shown here is derived from an EMBL/GenBank/DDBJ whole genome shotgun (WGS) entry which is preliminary data.</text>
</comment>
<accession>A0ABR2GVU3</accession>
<dbReference type="Proteomes" id="UP001470230">
    <property type="component" value="Unassembled WGS sequence"/>
</dbReference>
<name>A0ABR2GVU3_9EUKA</name>
<evidence type="ECO:0000313" key="2">
    <source>
        <dbReference type="Proteomes" id="UP001470230"/>
    </source>
</evidence>
<reference evidence="1 2" key="1">
    <citation type="submission" date="2024-04" db="EMBL/GenBank/DDBJ databases">
        <title>Tritrichomonas musculus Genome.</title>
        <authorList>
            <person name="Alves-Ferreira E."/>
            <person name="Grigg M."/>
            <person name="Lorenzi H."/>
            <person name="Galac M."/>
        </authorList>
    </citation>
    <scope>NUCLEOTIDE SEQUENCE [LARGE SCALE GENOMIC DNA]</scope>
    <source>
        <strain evidence="1 2">EAF2021</strain>
    </source>
</reference>